<dbReference type="GO" id="GO:0004497">
    <property type="term" value="F:monooxygenase activity"/>
    <property type="evidence" value="ECO:0007669"/>
    <property type="project" value="TreeGrafter"/>
</dbReference>
<dbReference type="STRING" id="1120923.SAMN02746095_00926"/>
<dbReference type="EMBL" id="BANC01000034">
    <property type="protein sequence ID" value="GAN79858.1"/>
    <property type="molecule type" value="Genomic_DNA"/>
</dbReference>
<keyword evidence="4" id="KW-1185">Reference proteome</keyword>
<proteinExistence type="predicted"/>
<dbReference type="Gene3D" id="3.50.50.60">
    <property type="entry name" value="FAD/NAD(P)-binding domain"/>
    <property type="match status" value="1"/>
</dbReference>
<dbReference type="InterPro" id="IPR050982">
    <property type="entry name" value="Auxin_biosynth/cation_transpt"/>
</dbReference>
<evidence type="ECO:0000313" key="3">
    <source>
        <dbReference type="EMBL" id="GAN79858.1"/>
    </source>
</evidence>
<accession>A0A0D6PF76</accession>
<dbReference type="SUPFAM" id="SSF51905">
    <property type="entry name" value="FAD/NAD(P)-binding domain"/>
    <property type="match status" value="1"/>
</dbReference>
<comment type="caution">
    <text evidence="3">The sequence shown here is derived from an EMBL/GenBank/DDBJ whole genome shotgun (WGS) entry which is preliminary data.</text>
</comment>
<reference evidence="3 4" key="1">
    <citation type="submission" date="2012-11" db="EMBL/GenBank/DDBJ databases">
        <title>Whole genome sequence of Acidocella aminolytica 101 = DSM 11237.</title>
        <authorList>
            <person name="Azuma Y."/>
            <person name="Higashiura N."/>
            <person name="Hirakawa H."/>
            <person name="Matsushita K."/>
        </authorList>
    </citation>
    <scope>NUCLEOTIDE SEQUENCE [LARGE SCALE GENOMIC DNA]</scope>
    <source>
        <strain evidence="4">101 / DSM 11237</strain>
    </source>
</reference>
<dbReference type="PANTHER" id="PTHR43539:SF91">
    <property type="entry name" value="FAD-DEPENDENT URATE HYDROXYLASE"/>
    <property type="match status" value="1"/>
</dbReference>
<evidence type="ECO:0000313" key="4">
    <source>
        <dbReference type="Proteomes" id="UP000032668"/>
    </source>
</evidence>
<dbReference type="PANTHER" id="PTHR43539">
    <property type="entry name" value="FLAVIN-BINDING MONOOXYGENASE-LIKE PROTEIN (AFU_ORTHOLOGUE AFUA_4G09220)"/>
    <property type="match status" value="1"/>
</dbReference>
<name>A0A0D6PF76_9PROT</name>
<evidence type="ECO:0000256" key="1">
    <source>
        <dbReference type="ARBA" id="ARBA00023002"/>
    </source>
</evidence>
<sequence>MSQPRSEALALLSARVRHDLACLDYPARPWVRPHASPEGHVYDVVVIGGGQSGLAAAFGLMREKVGNILVIDENPQGQEGPWVTYARMVTLRTPKHLISVDLGVPSLTFRAWWEAQYGSEGWEALGKIPRGEWMRYLVWYRETLDLPVRNECKAVLIEPVERGLFRVKVEGQGAPVSGRLLARKVVLATGIQGGGEWHTPDFIKALPKARYAHTAEAVDYAAMKGHRIGILGGGASAFDNAQYALGEGVKQAHVFIRKPELPKINPIRFMENSGFLGHFSDLSDAQRYEGIDHFLSYNQPPTNDTFNRAAAYEGFVFHPGEPWLSVKDMADGVEVTTPNDVYLFDFLVLSTGLLTDARLRPELALLAEEIACWRDKYQPPKPNKLIDDHPYLKPDFSFTAKTPEGEGLLHGLFNFNYAALASLGLSASALSGMKFAAPKLIYGIVSQLFVDDAPEILADYKAYAEEEFTGGVAG</sequence>
<dbReference type="InterPro" id="IPR038732">
    <property type="entry name" value="HpyO/CreE_NAD-binding"/>
</dbReference>
<dbReference type="InterPro" id="IPR036188">
    <property type="entry name" value="FAD/NAD-bd_sf"/>
</dbReference>
<dbReference type="Proteomes" id="UP000032668">
    <property type="component" value="Unassembled WGS sequence"/>
</dbReference>
<feature type="domain" description="FAD-dependent urate hydroxylase HpyO/Asp monooxygenase CreE-like FAD/NAD(P)-binding" evidence="2">
    <location>
        <begin position="45"/>
        <end position="191"/>
    </location>
</feature>
<dbReference type="GO" id="GO:0050660">
    <property type="term" value="F:flavin adenine dinucleotide binding"/>
    <property type="evidence" value="ECO:0007669"/>
    <property type="project" value="TreeGrafter"/>
</dbReference>
<keyword evidence="1" id="KW-0560">Oxidoreductase</keyword>
<protein>
    <submittedName>
        <fullName evidence="3">Oxidoreductase</fullName>
    </submittedName>
</protein>
<dbReference type="PRINTS" id="PR00368">
    <property type="entry name" value="FADPNR"/>
</dbReference>
<dbReference type="PRINTS" id="PR00411">
    <property type="entry name" value="PNDRDTASEI"/>
</dbReference>
<dbReference type="Pfam" id="PF13454">
    <property type="entry name" value="NAD_binding_9"/>
    <property type="match status" value="1"/>
</dbReference>
<dbReference type="AlphaFoldDB" id="A0A0D6PF76"/>
<gene>
    <name evidence="3" type="ORF">Aam_034_002</name>
</gene>
<evidence type="ECO:0000259" key="2">
    <source>
        <dbReference type="Pfam" id="PF13454"/>
    </source>
</evidence>
<organism evidence="3 4">
    <name type="scientific">Acidocella aminolytica 101 = DSM 11237</name>
    <dbReference type="NCBI Taxonomy" id="1120923"/>
    <lineage>
        <taxon>Bacteria</taxon>
        <taxon>Pseudomonadati</taxon>
        <taxon>Pseudomonadota</taxon>
        <taxon>Alphaproteobacteria</taxon>
        <taxon>Acetobacterales</taxon>
        <taxon>Acidocellaceae</taxon>
        <taxon>Acidocella</taxon>
    </lineage>
</organism>
<dbReference type="RefSeq" id="WP_241869346.1">
    <property type="nucleotide sequence ID" value="NZ_BANC01000034.1"/>
</dbReference>